<dbReference type="Proteomes" id="UP001307608">
    <property type="component" value="Chromosome"/>
</dbReference>
<keyword evidence="3" id="KW-1003">Cell membrane</keyword>
<dbReference type="PROSITE" id="PS50883">
    <property type="entry name" value="EAL"/>
    <property type="match status" value="1"/>
</dbReference>
<proteinExistence type="predicted"/>
<evidence type="ECO:0000259" key="11">
    <source>
        <dbReference type="PROSITE" id="PS50883"/>
    </source>
</evidence>
<comment type="catalytic activity">
    <reaction evidence="9">
        <text>3',3'-c-di-GMP + H2O = 5'-phosphoguanylyl(3'-&gt;5')guanosine + H(+)</text>
        <dbReference type="Rhea" id="RHEA:24902"/>
        <dbReference type="ChEBI" id="CHEBI:15377"/>
        <dbReference type="ChEBI" id="CHEBI:15378"/>
        <dbReference type="ChEBI" id="CHEBI:58754"/>
        <dbReference type="ChEBI" id="CHEBI:58805"/>
        <dbReference type="EC" id="3.1.4.52"/>
    </reaction>
</comment>
<keyword evidence="6" id="KW-0378">Hydrolase</keyword>
<dbReference type="Gene3D" id="3.20.20.450">
    <property type="entry name" value="EAL domain"/>
    <property type="match status" value="1"/>
</dbReference>
<dbReference type="InterPro" id="IPR024744">
    <property type="entry name" value="CSS-motif_dom"/>
</dbReference>
<protein>
    <recommendedName>
        <fullName evidence="2">cyclic-guanylate-specific phosphodiesterase</fullName>
        <ecNumber evidence="2">3.1.4.52</ecNumber>
    </recommendedName>
</protein>
<evidence type="ECO:0000256" key="2">
    <source>
        <dbReference type="ARBA" id="ARBA00012282"/>
    </source>
</evidence>
<sequence length="505" mass="57828">MKEYNLSIKDWALVIIISTLMMSVFFSLGLFALQNQFRKELDQQVDQALTKIQDVVKEAQVTLLYLNSLNVVGCGPITLKEMQKTLFDSQYIKGISFKESANSICNVGIQNTRTTKKTSPDFIGPKKISVWLNTPLSIFDFEKNAITIEQDKFTAVISEVFLKHLTAIDASWELIFLEKDTKRHIEGTPNLFKEVELGRHANDINALKCSDSISYCFAISSTKKLFYKTSSTMIFIWFICSFLIFIISFILLLVFFERYRSIESRVIRGIRKNCFYCLYQPIVALESRKVVGCEVLARFRDDKGELSPADFIPIIIKRGRTWNFTKKIINQFSLDAPHLKRSGDNLKVSFNFFAQDIDSGIILEILEKNWLKNEHFTFVIEVTEDEKLSNLSSVEVLNKLRSNGYLIAIDDFGTGYSNLRELKEFPCHILKIDKTFVSEMEDGAIRSSLIPHIVGISKMIDVAIVAEGIEYGEQQAALIKLGIDYGQGYLFGKPMKPEYFRKIFL</sequence>
<dbReference type="Pfam" id="PF00563">
    <property type="entry name" value="EAL"/>
    <property type="match status" value="1"/>
</dbReference>
<dbReference type="PANTHER" id="PTHR33121">
    <property type="entry name" value="CYCLIC DI-GMP PHOSPHODIESTERASE PDEF"/>
    <property type="match status" value="1"/>
</dbReference>
<keyword evidence="7 10" id="KW-1133">Transmembrane helix</keyword>
<keyword evidence="5 10" id="KW-0812">Transmembrane</keyword>
<dbReference type="SMART" id="SM00052">
    <property type="entry name" value="EAL"/>
    <property type="match status" value="1"/>
</dbReference>
<dbReference type="CDD" id="cd01948">
    <property type="entry name" value="EAL"/>
    <property type="match status" value="1"/>
</dbReference>
<dbReference type="EC" id="3.1.4.52" evidence="2"/>
<evidence type="ECO:0000256" key="4">
    <source>
        <dbReference type="ARBA" id="ARBA00022636"/>
    </source>
</evidence>
<dbReference type="InterPro" id="IPR050706">
    <property type="entry name" value="Cyclic-di-GMP_PDE-like"/>
</dbReference>
<evidence type="ECO:0000256" key="8">
    <source>
        <dbReference type="ARBA" id="ARBA00023136"/>
    </source>
</evidence>
<keyword evidence="8 10" id="KW-0472">Membrane</keyword>
<dbReference type="Pfam" id="PF12792">
    <property type="entry name" value="CSS-motif"/>
    <property type="match status" value="1"/>
</dbReference>
<evidence type="ECO:0000256" key="9">
    <source>
        <dbReference type="ARBA" id="ARBA00034290"/>
    </source>
</evidence>
<keyword evidence="4" id="KW-0973">c-di-GMP</keyword>
<evidence type="ECO:0000313" key="13">
    <source>
        <dbReference type="Proteomes" id="UP001307608"/>
    </source>
</evidence>
<feature type="domain" description="EAL" evidence="11">
    <location>
        <begin position="259"/>
        <end position="505"/>
    </location>
</feature>
<evidence type="ECO:0000256" key="6">
    <source>
        <dbReference type="ARBA" id="ARBA00022801"/>
    </source>
</evidence>
<dbReference type="SUPFAM" id="SSF141868">
    <property type="entry name" value="EAL domain-like"/>
    <property type="match status" value="1"/>
</dbReference>
<dbReference type="PANTHER" id="PTHR33121:SF70">
    <property type="entry name" value="SIGNALING PROTEIN YKOW"/>
    <property type="match status" value="1"/>
</dbReference>
<dbReference type="InterPro" id="IPR001633">
    <property type="entry name" value="EAL_dom"/>
</dbReference>
<reference evidence="12 13" key="1">
    <citation type="submission" date="2023-01" db="EMBL/GenBank/DDBJ databases">
        <title>Complete genome sequence of Marinomonas pontica strain 200518_36.</title>
        <authorList>
            <person name="Ueki S."/>
            <person name="Gajardo G."/>
            <person name="Maruyama F."/>
        </authorList>
    </citation>
    <scope>NUCLEOTIDE SEQUENCE [LARGE SCALE GENOMIC DNA]</scope>
    <source>
        <strain evidence="12 13">200518_36</strain>
    </source>
</reference>
<dbReference type="RefSeq" id="WP_338266402.1">
    <property type="nucleotide sequence ID" value="NZ_AP027271.1"/>
</dbReference>
<feature type="transmembrane region" description="Helical" evidence="10">
    <location>
        <begin position="12"/>
        <end position="33"/>
    </location>
</feature>
<dbReference type="EMBL" id="AP027271">
    <property type="protein sequence ID" value="BDX02541.1"/>
    <property type="molecule type" value="Genomic_DNA"/>
</dbReference>
<accession>A0ABM8FBT6</accession>
<dbReference type="InterPro" id="IPR035919">
    <property type="entry name" value="EAL_sf"/>
</dbReference>
<comment type="subcellular location">
    <subcellularLocation>
        <location evidence="1">Cell membrane</location>
        <topology evidence="1">Multi-pass membrane protein</topology>
    </subcellularLocation>
</comment>
<evidence type="ECO:0000256" key="3">
    <source>
        <dbReference type="ARBA" id="ARBA00022475"/>
    </source>
</evidence>
<evidence type="ECO:0000256" key="1">
    <source>
        <dbReference type="ARBA" id="ARBA00004651"/>
    </source>
</evidence>
<keyword evidence="13" id="KW-1185">Reference proteome</keyword>
<organism evidence="12 13">
    <name type="scientific">Marinomonas pontica</name>
    <dbReference type="NCBI Taxonomy" id="264739"/>
    <lineage>
        <taxon>Bacteria</taxon>
        <taxon>Pseudomonadati</taxon>
        <taxon>Pseudomonadota</taxon>
        <taxon>Gammaproteobacteria</taxon>
        <taxon>Oceanospirillales</taxon>
        <taxon>Oceanospirillaceae</taxon>
        <taxon>Marinomonas</taxon>
    </lineage>
</organism>
<evidence type="ECO:0000313" key="12">
    <source>
        <dbReference type="EMBL" id="BDX02541.1"/>
    </source>
</evidence>
<evidence type="ECO:0000256" key="10">
    <source>
        <dbReference type="SAM" id="Phobius"/>
    </source>
</evidence>
<name>A0ABM8FBT6_9GAMM</name>
<feature type="transmembrane region" description="Helical" evidence="10">
    <location>
        <begin position="234"/>
        <end position="256"/>
    </location>
</feature>
<evidence type="ECO:0000256" key="5">
    <source>
        <dbReference type="ARBA" id="ARBA00022692"/>
    </source>
</evidence>
<gene>
    <name evidence="12" type="ORF">MACH16_12890</name>
</gene>
<evidence type="ECO:0000256" key="7">
    <source>
        <dbReference type="ARBA" id="ARBA00022989"/>
    </source>
</evidence>